<gene>
    <name evidence="1" type="ORF">AB5J54_30075</name>
</gene>
<sequence length="99" mass="10470">MPTRAGVALTSTPGDATNNHIMVNDGKTVILVKNTGSTVARVITFKISKKVDGQVVTARTASLVAGEQKLFGPFSTDEYGGRMEIDVAHAELTLTPIKL</sequence>
<dbReference type="AlphaFoldDB" id="A0AB39T5B6"/>
<dbReference type="EMBL" id="CP163444">
    <property type="protein sequence ID" value="XDQ74504.1"/>
    <property type="molecule type" value="Genomic_DNA"/>
</dbReference>
<evidence type="ECO:0000313" key="1">
    <source>
        <dbReference type="EMBL" id="XDQ74504.1"/>
    </source>
</evidence>
<accession>A0AB39T5B6</accession>
<dbReference type="RefSeq" id="WP_369147026.1">
    <property type="nucleotide sequence ID" value="NZ_CP163444.1"/>
</dbReference>
<proteinExistence type="predicted"/>
<organism evidence="1">
    <name type="scientific">Streptomyces sp. R44</name>
    <dbReference type="NCBI Taxonomy" id="3238633"/>
    <lineage>
        <taxon>Bacteria</taxon>
        <taxon>Bacillati</taxon>
        <taxon>Actinomycetota</taxon>
        <taxon>Actinomycetes</taxon>
        <taxon>Kitasatosporales</taxon>
        <taxon>Streptomycetaceae</taxon>
        <taxon>Streptomyces</taxon>
    </lineage>
</organism>
<protein>
    <submittedName>
        <fullName evidence="1">Uncharacterized protein</fullName>
    </submittedName>
</protein>
<name>A0AB39T5B6_9ACTN</name>
<reference evidence="1" key="1">
    <citation type="submission" date="2024-07" db="EMBL/GenBank/DDBJ databases">
        <authorList>
            <person name="Yu S.T."/>
        </authorList>
    </citation>
    <scope>NUCLEOTIDE SEQUENCE</scope>
    <source>
        <strain evidence="1">R44</strain>
    </source>
</reference>